<dbReference type="KEGG" id="apuu:APUU_70016S"/>
<keyword evidence="1" id="KW-1133">Transmembrane helix</keyword>
<feature type="transmembrane region" description="Helical" evidence="1">
    <location>
        <begin position="142"/>
        <end position="159"/>
    </location>
</feature>
<evidence type="ECO:0000259" key="2">
    <source>
        <dbReference type="Pfam" id="PF20163"/>
    </source>
</evidence>
<feature type="domain" description="DUF6536" evidence="2">
    <location>
        <begin position="31"/>
        <end position="176"/>
    </location>
</feature>
<feature type="transmembrane region" description="Helical" evidence="1">
    <location>
        <begin position="580"/>
        <end position="602"/>
    </location>
</feature>
<keyword evidence="1" id="KW-0472">Membrane</keyword>
<feature type="transmembrane region" description="Helical" evidence="1">
    <location>
        <begin position="82"/>
        <end position="102"/>
    </location>
</feature>
<name>A0A7R7XVQ6_9EURO</name>
<organism evidence="3 4">
    <name type="scientific">Aspergillus puulaauensis</name>
    <dbReference type="NCBI Taxonomy" id="1220207"/>
    <lineage>
        <taxon>Eukaryota</taxon>
        <taxon>Fungi</taxon>
        <taxon>Dikarya</taxon>
        <taxon>Ascomycota</taxon>
        <taxon>Pezizomycotina</taxon>
        <taxon>Eurotiomycetes</taxon>
        <taxon>Eurotiomycetidae</taxon>
        <taxon>Eurotiales</taxon>
        <taxon>Aspergillaceae</taxon>
        <taxon>Aspergillus</taxon>
    </lineage>
</organism>
<feature type="transmembrane region" description="Helical" evidence="1">
    <location>
        <begin position="536"/>
        <end position="560"/>
    </location>
</feature>
<dbReference type="Pfam" id="PF20163">
    <property type="entry name" value="DUF6536"/>
    <property type="match status" value="1"/>
</dbReference>
<evidence type="ECO:0000313" key="3">
    <source>
        <dbReference type="EMBL" id="BCS28446.1"/>
    </source>
</evidence>
<feature type="transmembrane region" description="Helical" evidence="1">
    <location>
        <begin position="327"/>
        <end position="351"/>
    </location>
</feature>
<feature type="transmembrane region" description="Helical" evidence="1">
    <location>
        <begin position="417"/>
        <end position="438"/>
    </location>
</feature>
<feature type="transmembrane region" description="Helical" evidence="1">
    <location>
        <begin position="35"/>
        <end position="57"/>
    </location>
</feature>
<reference evidence="3" key="1">
    <citation type="submission" date="2021-01" db="EMBL/GenBank/DDBJ databases">
        <authorList>
            <consortium name="Aspergillus puulaauensis MK2 genome sequencing consortium"/>
            <person name="Kazuki M."/>
            <person name="Futagami T."/>
        </authorList>
    </citation>
    <scope>NUCLEOTIDE SEQUENCE</scope>
    <source>
        <strain evidence="3">MK2</strain>
    </source>
</reference>
<proteinExistence type="predicted"/>
<dbReference type="OrthoDB" id="5429634at2759"/>
<reference evidence="3" key="2">
    <citation type="submission" date="2021-02" db="EMBL/GenBank/DDBJ databases">
        <title>Aspergillus puulaauensis MK2 genome sequence.</title>
        <authorList>
            <person name="Futagami T."/>
            <person name="Mori K."/>
            <person name="Kadooka C."/>
            <person name="Tanaka T."/>
        </authorList>
    </citation>
    <scope>NUCLEOTIDE SEQUENCE</scope>
    <source>
        <strain evidence="3">MK2</strain>
    </source>
</reference>
<sequence length="673" mass="73325">MESVQLRQPGGMSGLNSVKGSGTVKEHLGGWRRSLALGVVMSIVVLLFNIAFTGYAVDHHRVHSGRGVLYEGNCETVKGANIAFHLIINILSTVLLGASNFCMQCVCAPTRKDIDRAHRSTKWLDIGVPSTRNLFQISRKRSWLWICLVVSSVPLHLMYNSTIFSSIGANSYNVYAGKGLLNETALTSLDGGLQSDAVFLRLYNKAQNETLYRLDNSACVDAYATAYQSRYGSLIVVTDNITSPHVYPLAATQDVYNPAYQSVPGASGYNWICQDLESHKYEWELTPCITKIRQVREQVASNNWTVAGYPVEYCLAEELPAHCKLQYSLPLVLIVIAFNIVKAVVLGYVAVTTADAPLLTTGDAVASFLATPDDFSHGLGLIPADAIRRPAKYSTMPTFDGRPKRWRSAISRRRWRLGLGVYSTALLACVALLAYGLMFTSSPSAVWSVGLGEVATQSILSADQYWIPSVVINAILANLPQLIFSGLYFAVNAMATTVALAHEWSQYAVQRKGLRVSSRPIGAQRSSYFLSLPYRYAVPLIVLSVLVHWLISQSLFLVMVEAYSPTLHRQPDFDVTSCGYSPVAIVATIAVGTVMLITLVGLSYRRFRSGMPVAGSCSVAIAAACHPNLGHEVDGSQASLPLQWGVVEVGAGVKRCAFSSADVDMPEHGLVYQ</sequence>
<keyword evidence="1" id="KW-0812">Transmembrane</keyword>
<dbReference type="GeneID" id="64978443"/>
<protein>
    <recommendedName>
        <fullName evidence="2">DUF6536 domain-containing protein</fullName>
    </recommendedName>
</protein>
<gene>
    <name evidence="3" type="ORF">APUU_70016S</name>
</gene>
<dbReference type="PANTHER" id="PTHR35395:SF1">
    <property type="entry name" value="DUF6536 DOMAIN-CONTAINING PROTEIN"/>
    <property type="match status" value="1"/>
</dbReference>
<dbReference type="Proteomes" id="UP000654913">
    <property type="component" value="Chromosome 7"/>
</dbReference>
<dbReference type="EMBL" id="AP024449">
    <property type="protein sequence ID" value="BCS28446.1"/>
    <property type="molecule type" value="Genomic_DNA"/>
</dbReference>
<accession>A0A7R7XVQ6</accession>
<dbReference type="RefSeq" id="XP_041560632.1">
    <property type="nucleotide sequence ID" value="XM_041694842.1"/>
</dbReference>
<dbReference type="PANTHER" id="PTHR35395">
    <property type="entry name" value="DUF6536 DOMAIN-CONTAINING PROTEIN"/>
    <property type="match status" value="1"/>
</dbReference>
<evidence type="ECO:0000313" key="4">
    <source>
        <dbReference type="Proteomes" id="UP000654913"/>
    </source>
</evidence>
<dbReference type="InterPro" id="IPR046623">
    <property type="entry name" value="DUF6536"/>
</dbReference>
<keyword evidence="4" id="KW-1185">Reference proteome</keyword>
<evidence type="ECO:0000256" key="1">
    <source>
        <dbReference type="SAM" id="Phobius"/>
    </source>
</evidence>
<dbReference type="AlphaFoldDB" id="A0A7R7XVQ6"/>